<evidence type="ECO:0000313" key="3">
    <source>
        <dbReference type="Proteomes" id="UP000558488"/>
    </source>
</evidence>
<reference evidence="2 3" key="1">
    <citation type="journal article" date="2020" name="Nature">
        <title>Six reference-quality genomes reveal evolution of bat adaptations.</title>
        <authorList>
            <person name="Jebb D."/>
            <person name="Huang Z."/>
            <person name="Pippel M."/>
            <person name="Hughes G.M."/>
            <person name="Lavrichenko K."/>
            <person name="Devanna P."/>
            <person name="Winkler S."/>
            <person name="Jermiin L.S."/>
            <person name="Skirmuntt E.C."/>
            <person name="Katzourakis A."/>
            <person name="Burkitt-Gray L."/>
            <person name="Ray D.A."/>
            <person name="Sullivan K.A.M."/>
            <person name="Roscito J.G."/>
            <person name="Kirilenko B.M."/>
            <person name="Davalos L.M."/>
            <person name="Corthals A.P."/>
            <person name="Power M.L."/>
            <person name="Jones G."/>
            <person name="Ransome R.D."/>
            <person name="Dechmann D.K.N."/>
            <person name="Locatelli A.G."/>
            <person name="Puechmaille S.J."/>
            <person name="Fedrigo O."/>
            <person name="Jarvis E.D."/>
            <person name="Hiller M."/>
            <person name="Vernes S.C."/>
            <person name="Myers E.W."/>
            <person name="Teeling E.C."/>
        </authorList>
    </citation>
    <scope>NUCLEOTIDE SEQUENCE [LARGE SCALE GENOMIC DNA]</scope>
    <source>
        <strain evidence="2">MPipKuh1</strain>
        <tissue evidence="2">Flight muscle</tissue>
    </source>
</reference>
<dbReference type="AlphaFoldDB" id="A0A7J8B2X6"/>
<accession>A0A7J8B2X6</accession>
<protein>
    <submittedName>
        <fullName evidence="2">Uncharacterized protein</fullName>
    </submittedName>
</protein>
<feature type="transmembrane region" description="Helical" evidence="1">
    <location>
        <begin position="6"/>
        <end position="28"/>
    </location>
</feature>
<evidence type="ECO:0000313" key="2">
    <source>
        <dbReference type="EMBL" id="KAF6392710.1"/>
    </source>
</evidence>
<comment type="caution">
    <text evidence="2">The sequence shown here is derived from an EMBL/GenBank/DDBJ whole genome shotgun (WGS) entry which is preliminary data.</text>
</comment>
<dbReference type="Proteomes" id="UP000558488">
    <property type="component" value="Unassembled WGS sequence"/>
</dbReference>
<evidence type="ECO:0000256" key="1">
    <source>
        <dbReference type="SAM" id="Phobius"/>
    </source>
</evidence>
<proteinExistence type="predicted"/>
<keyword evidence="1" id="KW-0472">Membrane</keyword>
<keyword evidence="3" id="KW-1185">Reference proteome</keyword>
<dbReference type="EMBL" id="JACAGB010000001">
    <property type="protein sequence ID" value="KAF6392710.1"/>
    <property type="molecule type" value="Genomic_DNA"/>
</dbReference>
<sequence>MPDTGVTVQLIVLGYFLLAMKIAITSFITEMAARLKIVWTPLRHSHVQGIPCSHSVNGDVYCVVNVSAKPPHTSRLSRDIPSCDSDDYAAIPSTHVVWLTMSGVACVTRTRLVKQRPRERRAWLESLEAAASILYIAK</sequence>
<name>A0A7J8B2X6_PIPKU</name>
<keyword evidence="1" id="KW-1133">Transmembrane helix</keyword>
<organism evidence="2 3">
    <name type="scientific">Pipistrellus kuhlii</name>
    <name type="common">Kuhl's pipistrelle</name>
    <dbReference type="NCBI Taxonomy" id="59472"/>
    <lineage>
        <taxon>Eukaryota</taxon>
        <taxon>Metazoa</taxon>
        <taxon>Chordata</taxon>
        <taxon>Craniata</taxon>
        <taxon>Vertebrata</taxon>
        <taxon>Euteleostomi</taxon>
        <taxon>Mammalia</taxon>
        <taxon>Eutheria</taxon>
        <taxon>Laurasiatheria</taxon>
        <taxon>Chiroptera</taxon>
        <taxon>Yangochiroptera</taxon>
        <taxon>Vespertilionidae</taxon>
        <taxon>Pipistrellus</taxon>
    </lineage>
</organism>
<keyword evidence="1" id="KW-0812">Transmembrane</keyword>
<gene>
    <name evidence="2" type="ORF">mPipKuh1_007888</name>
</gene>